<proteinExistence type="predicted"/>
<comment type="caution">
    <text evidence="1">The sequence shown here is derived from an EMBL/GenBank/DDBJ whole genome shotgun (WGS) entry which is preliminary data.</text>
</comment>
<dbReference type="Proteomes" id="UP000307720">
    <property type="component" value="Unassembled WGS sequence"/>
</dbReference>
<dbReference type="EMBL" id="SRZB01000006">
    <property type="protein sequence ID" value="TGX99649.1"/>
    <property type="molecule type" value="Genomic_DNA"/>
</dbReference>
<name>A0AC61R117_9FIRM</name>
<gene>
    <name evidence="1" type="primary">sigH</name>
    <name evidence="1" type="ORF">E5357_05060</name>
</gene>
<accession>A0AC61R117</accession>
<protein>
    <submittedName>
        <fullName evidence="1">RNA polymerase sporulation sigma factor SigH</fullName>
    </submittedName>
</protein>
<organism evidence="1 2">
    <name type="scientific">Hominisplanchenecus murintestinalis</name>
    <dbReference type="NCBI Taxonomy" id="2941517"/>
    <lineage>
        <taxon>Bacteria</taxon>
        <taxon>Bacillati</taxon>
        <taxon>Bacillota</taxon>
        <taxon>Clostridia</taxon>
        <taxon>Lachnospirales</taxon>
        <taxon>Lachnospiraceae</taxon>
        <taxon>Hominisplanchenecus</taxon>
    </lineage>
</organism>
<sequence length="204" mass="23347">MGGYEGYSDEELIAMMKRGEPEIMDYLMEKYKNLVRRKARALYLIGGDGDDLIQEGMIGLFKAVRDYNAEKEASFGGFADLCISRQMYTAVEASARKKHIPLNSYISLYSGTISSREHEVPLRDVLPDSREINPEELVIGREDREQMHREMKKRLSGFETQVLEAYLEGMNYKEIGEALGKPAKAIDNALQRIRKKITEKDKLL</sequence>
<keyword evidence="2" id="KW-1185">Reference proteome</keyword>
<reference evidence="1" key="1">
    <citation type="submission" date="2019-04" db="EMBL/GenBank/DDBJ databases">
        <title>Microbes associate with the intestines of laboratory mice.</title>
        <authorList>
            <person name="Navarre W."/>
            <person name="Wong E."/>
            <person name="Huang K."/>
            <person name="Tropini C."/>
            <person name="Ng K."/>
            <person name="Yu B."/>
        </authorList>
    </citation>
    <scope>NUCLEOTIDE SEQUENCE</scope>
    <source>
        <strain evidence="1">NM72_1-8</strain>
    </source>
</reference>
<evidence type="ECO:0000313" key="2">
    <source>
        <dbReference type="Proteomes" id="UP000307720"/>
    </source>
</evidence>
<evidence type="ECO:0000313" key="1">
    <source>
        <dbReference type="EMBL" id="TGX99649.1"/>
    </source>
</evidence>